<name>A0A372LE91_9BACI</name>
<comment type="caution">
    <text evidence="2">The sequence shown here is derived from an EMBL/GenBank/DDBJ whole genome shotgun (WGS) entry which is preliminary data.</text>
</comment>
<keyword evidence="1" id="KW-0472">Membrane</keyword>
<dbReference type="Proteomes" id="UP000264541">
    <property type="component" value="Unassembled WGS sequence"/>
</dbReference>
<evidence type="ECO:0000313" key="2">
    <source>
        <dbReference type="EMBL" id="RFU64641.1"/>
    </source>
</evidence>
<reference evidence="2 3" key="1">
    <citation type="submission" date="2018-08" db="EMBL/GenBank/DDBJ databases">
        <title>Bacillus chawlae sp. nov., Bacillus glennii sp. nov., and Bacillus saganii sp. nov. Isolated from the Vehicle Assembly Building at Kennedy Space Center where the Viking Spacecraft were Assembled.</title>
        <authorList>
            <person name="Seuylemezian A."/>
            <person name="Vaishampayan P."/>
        </authorList>
    </citation>
    <scope>NUCLEOTIDE SEQUENCE [LARGE SCALE GENOMIC DNA]</scope>
    <source>
        <strain evidence="2 3">V47-23a</strain>
    </source>
</reference>
<gene>
    <name evidence="2" type="ORF">D0469_17950</name>
</gene>
<feature type="transmembrane region" description="Helical" evidence="1">
    <location>
        <begin position="72"/>
        <end position="91"/>
    </location>
</feature>
<protein>
    <submittedName>
        <fullName evidence="2">Uncharacterized protein</fullName>
    </submittedName>
</protein>
<evidence type="ECO:0000313" key="3">
    <source>
        <dbReference type="Proteomes" id="UP000264541"/>
    </source>
</evidence>
<sequence length="98" mass="11241">MARMNSETLNRIRRSIRVSFFISMAFLIVGLYYLHTKGELGPYLYTIMKGLSSILMELLNMLLVLLTNEPMLVGFALVNNALMLGIGYIIARKRFYKS</sequence>
<accession>A0A372LE91</accession>
<keyword evidence="3" id="KW-1185">Reference proteome</keyword>
<keyword evidence="1" id="KW-0812">Transmembrane</keyword>
<proteinExistence type="predicted"/>
<dbReference type="EMBL" id="QVTE01000054">
    <property type="protein sequence ID" value="RFU64641.1"/>
    <property type="molecule type" value="Genomic_DNA"/>
</dbReference>
<organism evidence="2 3">
    <name type="scientific">Peribacillus saganii</name>
    <dbReference type="NCBI Taxonomy" id="2303992"/>
    <lineage>
        <taxon>Bacteria</taxon>
        <taxon>Bacillati</taxon>
        <taxon>Bacillota</taxon>
        <taxon>Bacilli</taxon>
        <taxon>Bacillales</taxon>
        <taxon>Bacillaceae</taxon>
        <taxon>Peribacillus</taxon>
    </lineage>
</organism>
<feature type="transmembrane region" description="Helical" evidence="1">
    <location>
        <begin position="15"/>
        <end position="34"/>
    </location>
</feature>
<evidence type="ECO:0000256" key="1">
    <source>
        <dbReference type="SAM" id="Phobius"/>
    </source>
</evidence>
<keyword evidence="1" id="KW-1133">Transmembrane helix</keyword>
<dbReference type="AlphaFoldDB" id="A0A372LE91"/>